<dbReference type="VEuPathDB" id="AmoebaDB:NfTy_004140"/>
<dbReference type="InterPro" id="IPR051345">
    <property type="entry name" value="Importin_beta-like_NTR"/>
</dbReference>
<gene>
    <name evidence="6" type="ORF">FDP41_008027</name>
</gene>
<evidence type="ECO:0000256" key="2">
    <source>
        <dbReference type="ARBA" id="ARBA00007991"/>
    </source>
</evidence>
<dbReference type="VEuPathDB" id="AmoebaDB:FDP41_008027"/>
<keyword evidence="4" id="KW-0539">Nucleus</keyword>
<evidence type="ECO:0000313" key="6">
    <source>
        <dbReference type="EMBL" id="KAF0984112.1"/>
    </source>
</evidence>
<dbReference type="EMBL" id="VFQX01000004">
    <property type="protein sequence ID" value="KAF0984112.1"/>
    <property type="molecule type" value="Genomic_DNA"/>
</dbReference>
<dbReference type="RefSeq" id="XP_044568825.1">
    <property type="nucleotide sequence ID" value="XM_044711837.1"/>
</dbReference>
<comment type="caution">
    <text evidence="6">The sequence shown here is derived from an EMBL/GenBank/DDBJ whole genome shotgun (WGS) entry which is preliminary data.</text>
</comment>
<keyword evidence="3" id="KW-0813">Transport</keyword>
<evidence type="ECO:0000256" key="1">
    <source>
        <dbReference type="ARBA" id="ARBA00004123"/>
    </source>
</evidence>
<dbReference type="InterPro" id="IPR011989">
    <property type="entry name" value="ARM-like"/>
</dbReference>
<dbReference type="GO" id="GO:0005737">
    <property type="term" value="C:cytoplasm"/>
    <property type="evidence" value="ECO:0007669"/>
    <property type="project" value="TreeGrafter"/>
</dbReference>
<comment type="subcellular location">
    <subcellularLocation>
        <location evidence="1">Nucleus</location>
    </subcellularLocation>
</comment>
<dbReference type="InterPro" id="IPR016024">
    <property type="entry name" value="ARM-type_fold"/>
</dbReference>
<feature type="coiled-coil region" evidence="5">
    <location>
        <begin position="228"/>
        <end position="255"/>
    </location>
</feature>
<proteinExistence type="inferred from homology"/>
<evidence type="ECO:0000256" key="4">
    <source>
        <dbReference type="ARBA" id="ARBA00023242"/>
    </source>
</evidence>
<name>A0A6A5CAS8_NAEFO</name>
<dbReference type="OrthoDB" id="10265613at2759"/>
<sequence length="1334" mass="154108">MLPSSNQGLIFGSDFRSEKLILMQQVREGMREFSRTQNKQADAFLQEFKKRDDAWEILFDILLMDFHQQQGMMNSLPQDENERFICSHLIYMKILYSYQTFDAKNMEWVRCSLLKSIALFYNRYLLTGKPSDKLVTRRLLLALTMFSLYSILANNTDLEQVDIFSETFRYKSHVTNNNSLVIFDIGNSIQNLQSFDSNTLFNALNGNGSFTITLSILEPALEWFSLLLEQMESVNMFENSEQAELKKEFKKMEDRLLNFISHILMLPLDAKEKYNYFVNLKINAISILKNWVVFGISPKFIYQDDTLLQILYNIISIRNIDLFFPTMECINEIFNIYINSKHIGVIKKYLGLTLSELRPIFEQHAANLSNETSFAVCREIIKLCVTLGDKGTEWLINMDAIRYISAHRMLPSGVTIVDEKAKQFLAMSVCFTSIPNINLAETMHAFWYHLQNCEIDFVKLGTLDPTLFIPPELQHTISSHFRLELIEYFKPLLENTITQGVDDSVKYMGLITTNREELDTFRDSTREVFVSGYYILREEAMHVCEEKLLTLEKRGHIQQLTQYMKSLPSLLTSNECEYHIGQFAQLLVSTLPDFGLLESIFFSLNSFGDMIRSHEAAKYFGSFFSHVQQFADLLVTFYQSISEIQNLLSAHAYRDLIEKTLLEKVISCMQISNLSNVKKASSIFSKLESHVAIPIWKSMMQLIDRFSAIIAQSGEHAIIWCINFTVNSITGFKNSLKAEHSLSNQKRDNNVKALMHMSAASFSSLCEQVSSPSKSENTSTTLLKDLVLSMHDGHLLDQFEASVSQKIYKGLSHIIVALSEFPSTQEHLLGLLLQNIVTNIERILTERQNSLNEPSVGDVYENEKSLQASISLHFEIRKIKSLLYAFDANRSCEEQNNDTILNIMLKLFESILHYTVQILYLFVKKNCMTNTNDVSLYLSNYWGRYIDQHLLCNHISDLWKVMITTIGCKNPLTYPFLHKILRIACQFFCFGKVMGVEQTIDESQFLLELQLMASQNVDPNINAITQHLQRYFVECQPYAYMLDVIGILFADMKDVPFPQTFMTYFTPIFVLCYNLSSSNIYENRLEWMKNKRTVMEEYSPYLRGHFSEDERGDLLIALFRLFNFTWTLYPENYLTNPIHYYFLDDLILSLIENHIGGGLDPSQNGSKSVSNYISTFVFTFSQLLNLENRQEGTFLRELHNEIIKNYAFKLIPLLLKYILLTDNTNVSQMHKTLYGFFTYNKMYFVTCAANFVMGSLEIQQLVTHRVLSPKDLTDFSSKLSTTSTHTTLALRNTIKDFQEVIAKAINLLKHGNTVSNVAHTDSDSDLQIRSLLDH</sequence>
<dbReference type="GO" id="GO:0006606">
    <property type="term" value="P:protein import into nucleus"/>
    <property type="evidence" value="ECO:0007669"/>
    <property type="project" value="TreeGrafter"/>
</dbReference>
<dbReference type="VEuPathDB" id="AmoebaDB:NF0091400"/>
<dbReference type="GeneID" id="68115245"/>
<dbReference type="Proteomes" id="UP000444721">
    <property type="component" value="Unassembled WGS sequence"/>
</dbReference>
<evidence type="ECO:0000313" key="7">
    <source>
        <dbReference type="Proteomes" id="UP000444721"/>
    </source>
</evidence>
<accession>A0A6A5CAS8</accession>
<keyword evidence="7" id="KW-1185">Reference proteome</keyword>
<dbReference type="PANTHER" id="PTHR12363:SF33">
    <property type="entry name" value="IMPORTIN-13"/>
    <property type="match status" value="1"/>
</dbReference>
<dbReference type="GO" id="GO:0005634">
    <property type="term" value="C:nucleus"/>
    <property type="evidence" value="ECO:0007669"/>
    <property type="project" value="UniProtKB-SubCell"/>
</dbReference>
<dbReference type="Gene3D" id="1.25.10.10">
    <property type="entry name" value="Leucine-rich Repeat Variant"/>
    <property type="match status" value="1"/>
</dbReference>
<comment type="similarity">
    <text evidence="2">Belongs to the importin beta family.</text>
</comment>
<protein>
    <submittedName>
        <fullName evidence="6">Uncharacterized protein</fullName>
    </submittedName>
</protein>
<dbReference type="PANTHER" id="PTHR12363">
    <property type="entry name" value="TRANSPORTIN 3 AND IMPORTIN 13"/>
    <property type="match status" value="1"/>
</dbReference>
<reference evidence="6 7" key="1">
    <citation type="journal article" date="2019" name="Sci. Rep.">
        <title>Nanopore sequencing improves the draft genome of the human pathogenic amoeba Naegleria fowleri.</title>
        <authorList>
            <person name="Liechti N."/>
            <person name="Schurch N."/>
            <person name="Bruggmann R."/>
            <person name="Wittwer M."/>
        </authorList>
    </citation>
    <scope>NUCLEOTIDE SEQUENCE [LARGE SCALE GENOMIC DNA]</scope>
    <source>
        <strain evidence="6 7">ATCC 30894</strain>
    </source>
</reference>
<evidence type="ECO:0000256" key="3">
    <source>
        <dbReference type="ARBA" id="ARBA00022448"/>
    </source>
</evidence>
<dbReference type="SUPFAM" id="SSF48371">
    <property type="entry name" value="ARM repeat"/>
    <property type="match status" value="1"/>
</dbReference>
<keyword evidence="5" id="KW-0175">Coiled coil</keyword>
<evidence type="ECO:0000256" key="5">
    <source>
        <dbReference type="SAM" id="Coils"/>
    </source>
</evidence>
<organism evidence="6 7">
    <name type="scientific">Naegleria fowleri</name>
    <name type="common">Brain eating amoeba</name>
    <dbReference type="NCBI Taxonomy" id="5763"/>
    <lineage>
        <taxon>Eukaryota</taxon>
        <taxon>Discoba</taxon>
        <taxon>Heterolobosea</taxon>
        <taxon>Tetramitia</taxon>
        <taxon>Eutetramitia</taxon>
        <taxon>Vahlkampfiidae</taxon>
        <taxon>Naegleria</taxon>
    </lineage>
</organism>
<dbReference type="OMA" id="DAWEILF"/>